<dbReference type="EMBL" id="MLJW01000123">
    <property type="protein sequence ID" value="OIQ98097.1"/>
    <property type="molecule type" value="Genomic_DNA"/>
</dbReference>
<proteinExistence type="predicted"/>
<gene>
    <name evidence="1" type="ORF">GALL_198610</name>
</gene>
<dbReference type="AlphaFoldDB" id="A0A1J5RQX4"/>
<reference evidence="1" key="1">
    <citation type="submission" date="2016-10" db="EMBL/GenBank/DDBJ databases">
        <title>Sequence of Gallionella enrichment culture.</title>
        <authorList>
            <person name="Poehlein A."/>
            <person name="Muehling M."/>
            <person name="Daniel R."/>
        </authorList>
    </citation>
    <scope>NUCLEOTIDE SEQUENCE</scope>
</reference>
<sequence>MVVHVMLLEQATLEIQITTIELPNVHKLRPPLPKHNVNGMLNLNSSASKQTISAAWKRSQTKPNSLMTAMPLPARYAVQQVARPLVGQIIQGCAVAVPQPPGRANQDCAVVVRQPKSMA</sequence>
<comment type="caution">
    <text evidence="1">The sequence shown here is derived from an EMBL/GenBank/DDBJ whole genome shotgun (WGS) entry which is preliminary data.</text>
</comment>
<organism evidence="1">
    <name type="scientific">mine drainage metagenome</name>
    <dbReference type="NCBI Taxonomy" id="410659"/>
    <lineage>
        <taxon>unclassified sequences</taxon>
        <taxon>metagenomes</taxon>
        <taxon>ecological metagenomes</taxon>
    </lineage>
</organism>
<evidence type="ECO:0000313" key="1">
    <source>
        <dbReference type="EMBL" id="OIQ98097.1"/>
    </source>
</evidence>
<protein>
    <submittedName>
        <fullName evidence="1">Uncharacterized protein</fullName>
    </submittedName>
</protein>
<accession>A0A1J5RQX4</accession>
<name>A0A1J5RQX4_9ZZZZ</name>